<reference evidence="1 2" key="1">
    <citation type="journal article" date="2024" name="G3 (Bethesda)">
        <title>Genome assembly of Hibiscus sabdariffa L. provides insights into metabolisms of medicinal natural products.</title>
        <authorList>
            <person name="Kim T."/>
        </authorList>
    </citation>
    <scope>NUCLEOTIDE SEQUENCE [LARGE SCALE GENOMIC DNA]</scope>
    <source>
        <strain evidence="1">TK-2024</strain>
        <tissue evidence="1">Old leaves</tissue>
    </source>
</reference>
<accession>A0ABR2RH23</accession>
<protein>
    <submittedName>
        <fullName evidence="1">Uncharacterized protein</fullName>
    </submittedName>
</protein>
<evidence type="ECO:0000313" key="2">
    <source>
        <dbReference type="Proteomes" id="UP001396334"/>
    </source>
</evidence>
<dbReference type="Proteomes" id="UP001396334">
    <property type="component" value="Unassembled WGS sequence"/>
</dbReference>
<keyword evidence="2" id="KW-1185">Reference proteome</keyword>
<comment type="caution">
    <text evidence="1">The sequence shown here is derived from an EMBL/GenBank/DDBJ whole genome shotgun (WGS) entry which is preliminary data.</text>
</comment>
<evidence type="ECO:0000313" key="1">
    <source>
        <dbReference type="EMBL" id="KAK9012243.1"/>
    </source>
</evidence>
<dbReference type="EMBL" id="JBBPBN010000022">
    <property type="protein sequence ID" value="KAK9012243.1"/>
    <property type="molecule type" value="Genomic_DNA"/>
</dbReference>
<proteinExistence type="predicted"/>
<sequence>MKFSFKFITETRQSHRNLSQVSTKSQWHTIHSCYDQYAFLKNFAPQLQPLLFANREYNVDVERKRMKIGFIEKKLNVIYKKLLMVLDMEAKTFDSQGSGRLRMDTLCNLQSLPYIEAENWIDNGGLANMTSLQQLGIDGLSREQVYFSHFHNGKTASHSIFASAAYRRRNVSNTHSTFLL</sequence>
<gene>
    <name evidence="1" type="ORF">V6N11_040309</name>
</gene>
<organism evidence="1 2">
    <name type="scientific">Hibiscus sabdariffa</name>
    <name type="common">roselle</name>
    <dbReference type="NCBI Taxonomy" id="183260"/>
    <lineage>
        <taxon>Eukaryota</taxon>
        <taxon>Viridiplantae</taxon>
        <taxon>Streptophyta</taxon>
        <taxon>Embryophyta</taxon>
        <taxon>Tracheophyta</taxon>
        <taxon>Spermatophyta</taxon>
        <taxon>Magnoliopsida</taxon>
        <taxon>eudicotyledons</taxon>
        <taxon>Gunneridae</taxon>
        <taxon>Pentapetalae</taxon>
        <taxon>rosids</taxon>
        <taxon>malvids</taxon>
        <taxon>Malvales</taxon>
        <taxon>Malvaceae</taxon>
        <taxon>Malvoideae</taxon>
        <taxon>Hibiscus</taxon>
    </lineage>
</organism>
<name>A0ABR2RH23_9ROSI</name>